<dbReference type="AlphaFoldDB" id="A0A814DQN7"/>
<feature type="transmembrane region" description="Helical" evidence="6">
    <location>
        <begin position="117"/>
        <end position="138"/>
    </location>
</feature>
<keyword evidence="2" id="KW-1003">Cell membrane</keyword>
<name>A0A814DQN7_ADIRI</name>
<dbReference type="Pfam" id="PF03631">
    <property type="entry name" value="Virul_fac_BrkB"/>
    <property type="match status" value="1"/>
</dbReference>
<dbReference type="InterPro" id="IPR017039">
    <property type="entry name" value="Virul_fac_BrkB"/>
</dbReference>
<proteinExistence type="predicted"/>
<feature type="transmembrane region" description="Helical" evidence="6">
    <location>
        <begin position="150"/>
        <end position="171"/>
    </location>
</feature>
<keyword evidence="5 6" id="KW-0472">Membrane</keyword>
<comment type="caution">
    <text evidence="7">The sequence shown here is derived from an EMBL/GenBank/DDBJ whole genome shotgun (WGS) entry which is preliminary data.</text>
</comment>
<dbReference type="PANTHER" id="PTHR30213:SF0">
    <property type="entry name" value="UPF0761 MEMBRANE PROTEIN YIHY"/>
    <property type="match status" value="1"/>
</dbReference>
<evidence type="ECO:0000256" key="4">
    <source>
        <dbReference type="ARBA" id="ARBA00022989"/>
    </source>
</evidence>
<feature type="transmembrane region" description="Helical" evidence="6">
    <location>
        <begin position="87"/>
        <end position="111"/>
    </location>
</feature>
<sequence>MGGHNRVRLVSFFSDIDRLIFADDVKAQQNIRDRLIQTFPEGTLSDDMAALFKSISNQAVCIDDVLTIIYRLRERTVIQQNIHAIKLLLAFLILMPILIISSSVSAVIITAETAYQAGSTLTSGILGFTIFELVYLYVPDRTMYWRKTWAGALFAAVGLQILLTAFPIYVHNFMTSYVGQLGLAVITVLFFYFCGWLLVIGAQINAYFFEHIQPLPDSLGTVLSRSVDPEKVVLINDASQQKDSMITLKEGFNPHD</sequence>
<evidence type="ECO:0008006" key="9">
    <source>
        <dbReference type="Google" id="ProtNLM"/>
    </source>
</evidence>
<evidence type="ECO:0000313" key="7">
    <source>
        <dbReference type="EMBL" id="CAF0956970.1"/>
    </source>
</evidence>
<reference evidence="7" key="1">
    <citation type="submission" date="2021-02" db="EMBL/GenBank/DDBJ databases">
        <authorList>
            <person name="Nowell W R."/>
        </authorList>
    </citation>
    <scope>NUCLEOTIDE SEQUENCE</scope>
</reference>
<evidence type="ECO:0000256" key="5">
    <source>
        <dbReference type="ARBA" id="ARBA00023136"/>
    </source>
</evidence>
<feature type="transmembrane region" description="Helical" evidence="6">
    <location>
        <begin position="177"/>
        <end position="199"/>
    </location>
</feature>
<evidence type="ECO:0000256" key="6">
    <source>
        <dbReference type="SAM" id="Phobius"/>
    </source>
</evidence>
<evidence type="ECO:0000256" key="2">
    <source>
        <dbReference type="ARBA" id="ARBA00022475"/>
    </source>
</evidence>
<accession>A0A814DQN7</accession>
<protein>
    <recommendedName>
        <fullName evidence="9">YihY/virulence factor BrkB family protein</fullName>
    </recommendedName>
</protein>
<dbReference type="PANTHER" id="PTHR30213">
    <property type="entry name" value="INNER MEMBRANE PROTEIN YHJD"/>
    <property type="match status" value="1"/>
</dbReference>
<dbReference type="OrthoDB" id="10036517at2759"/>
<dbReference type="Proteomes" id="UP000663852">
    <property type="component" value="Unassembled WGS sequence"/>
</dbReference>
<dbReference type="EMBL" id="CAJNOJ010000048">
    <property type="protein sequence ID" value="CAF0956970.1"/>
    <property type="molecule type" value="Genomic_DNA"/>
</dbReference>
<evidence type="ECO:0000256" key="3">
    <source>
        <dbReference type="ARBA" id="ARBA00022692"/>
    </source>
</evidence>
<keyword evidence="4 6" id="KW-1133">Transmembrane helix</keyword>
<gene>
    <name evidence="7" type="ORF">EDS130_LOCUS12642</name>
</gene>
<dbReference type="GO" id="GO:0005886">
    <property type="term" value="C:plasma membrane"/>
    <property type="evidence" value="ECO:0007669"/>
    <property type="project" value="UniProtKB-SubCell"/>
</dbReference>
<organism evidence="7 8">
    <name type="scientific">Adineta ricciae</name>
    <name type="common">Rotifer</name>
    <dbReference type="NCBI Taxonomy" id="249248"/>
    <lineage>
        <taxon>Eukaryota</taxon>
        <taxon>Metazoa</taxon>
        <taxon>Spiralia</taxon>
        <taxon>Gnathifera</taxon>
        <taxon>Rotifera</taxon>
        <taxon>Eurotatoria</taxon>
        <taxon>Bdelloidea</taxon>
        <taxon>Adinetida</taxon>
        <taxon>Adinetidae</taxon>
        <taxon>Adineta</taxon>
    </lineage>
</organism>
<evidence type="ECO:0000313" key="8">
    <source>
        <dbReference type="Proteomes" id="UP000663852"/>
    </source>
</evidence>
<comment type="subcellular location">
    <subcellularLocation>
        <location evidence="1">Cell membrane</location>
        <topology evidence="1">Multi-pass membrane protein</topology>
    </subcellularLocation>
</comment>
<evidence type="ECO:0000256" key="1">
    <source>
        <dbReference type="ARBA" id="ARBA00004651"/>
    </source>
</evidence>
<keyword evidence="3 6" id="KW-0812">Transmembrane</keyword>